<gene>
    <name evidence="7" type="ORF">AYR53_05620</name>
</gene>
<dbReference type="InterPro" id="IPR036259">
    <property type="entry name" value="MFS_trans_sf"/>
</dbReference>
<dbReference type="SUPFAM" id="SSF103473">
    <property type="entry name" value="MFS general substrate transporter"/>
    <property type="match status" value="1"/>
</dbReference>
<dbReference type="GeneID" id="42981726"/>
<comment type="subcellular location">
    <subcellularLocation>
        <location evidence="1">Cell membrane</location>
        <topology evidence="1">Multi-pass membrane protein</topology>
    </subcellularLocation>
</comment>
<sequence>MQKKTLSLKWLLLGSLITNTGISFIWPLTTIYMHEYLHESLTTAGIVLFADSLFMIIGNYLGGLLFDRWNRYYTTLCGISLATIATGFLIFFHGWPAYPLFLILSGLGNGIVATCINSFATVVAGRPASYVFNLLYFTNNLGLVLGTLIVGFILPYGITYIFVLAFSLFALFLIVAAITYRVDPIKNPINRAKAATQVLNRRSQHQIFLLLFTLFVTWVAYEQWQSNIAAYMVAHQMTVKDYSLLWTFNAVLIVLLQPILTYFDQFLLKHLHGRMYLGFTLFASSFALLLIAKSYHLFILAMGVLTIGEILALPAVSTYVDQRVTLSQKGRYQGLVNVFASAGRAVGPLVGATIIESSSYQLVFLLCVCSILLATVFFALGNRTTGEKQTNNQ</sequence>
<evidence type="ECO:0000256" key="6">
    <source>
        <dbReference type="ARBA" id="ARBA00023136"/>
    </source>
</evidence>
<protein>
    <submittedName>
        <fullName evidence="7">MFS transporter permease</fullName>
    </submittedName>
</protein>
<evidence type="ECO:0000256" key="2">
    <source>
        <dbReference type="ARBA" id="ARBA00022448"/>
    </source>
</evidence>
<evidence type="ECO:0000313" key="7">
    <source>
        <dbReference type="EMBL" id="ANK62301.1"/>
    </source>
</evidence>
<evidence type="ECO:0000256" key="1">
    <source>
        <dbReference type="ARBA" id="ARBA00004651"/>
    </source>
</evidence>
<dbReference type="InterPro" id="IPR050171">
    <property type="entry name" value="MFS_Transporters"/>
</dbReference>
<accession>A0A192H2X2</accession>
<dbReference type="RefSeq" id="WP_068225579.1">
    <property type="nucleotide sequence ID" value="NZ_CP014623.1"/>
</dbReference>
<dbReference type="OrthoDB" id="3268460at2"/>
<dbReference type="GO" id="GO:0005886">
    <property type="term" value="C:plasma membrane"/>
    <property type="evidence" value="ECO:0007669"/>
    <property type="project" value="UniProtKB-SubCell"/>
</dbReference>
<dbReference type="AlphaFoldDB" id="A0A192H2X2"/>
<keyword evidence="3" id="KW-1003">Cell membrane</keyword>
<dbReference type="STRING" id="375175.AYR53_05620"/>
<dbReference type="Proteomes" id="UP000078582">
    <property type="component" value="Chromosome"/>
</dbReference>
<evidence type="ECO:0000313" key="8">
    <source>
        <dbReference type="Proteomes" id="UP000078582"/>
    </source>
</evidence>
<dbReference type="Pfam" id="PF07690">
    <property type="entry name" value="MFS_1"/>
    <property type="match status" value="2"/>
</dbReference>
<dbReference type="PANTHER" id="PTHR23517:SF10">
    <property type="entry name" value="MAJOR FACILITATOR SUPERFAMILY (MFS) PROFILE DOMAIN-CONTAINING PROTEIN"/>
    <property type="match status" value="1"/>
</dbReference>
<keyword evidence="6" id="KW-0472">Membrane</keyword>
<dbReference type="PROSITE" id="PS50850">
    <property type="entry name" value="MFS"/>
    <property type="match status" value="1"/>
</dbReference>
<name>A0A192H2X2_9LACO</name>
<keyword evidence="2" id="KW-0813">Transport</keyword>
<organism evidence="7 8">
    <name type="scientific">Loigolactobacillus backii</name>
    <dbReference type="NCBI Taxonomy" id="375175"/>
    <lineage>
        <taxon>Bacteria</taxon>
        <taxon>Bacillati</taxon>
        <taxon>Bacillota</taxon>
        <taxon>Bacilli</taxon>
        <taxon>Lactobacillales</taxon>
        <taxon>Lactobacillaceae</taxon>
        <taxon>Loigolactobacillus</taxon>
    </lineage>
</organism>
<dbReference type="Gene3D" id="1.20.1250.20">
    <property type="entry name" value="MFS general substrate transporter like domains"/>
    <property type="match status" value="2"/>
</dbReference>
<evidence type="ECO:0000256" key="5">
    <source>
        <dbReference type="ARBA" id="ARBA00022989"/>
    </source>
</evidence>
<reference evidence="7 8" key="1">
    <citation type="submission" date="2016-03" db="EMBL/GenBank/DDBJ databases">
        <title>Pediococcus and Lactobacillus from brewery environment - whole genome sequencing and assembly.</title>
        <authorList>
            <person name="Behr J."/>
            <person name="Geissler A.J."/>
            <person name="Vogel R.F."/>
        </authorList>
    </citation>
    <scope>NUCLEOTIDE SEQUENCE [LARGE SCALE GENOMIC DNA]</scope>
    <source>
        <strain evidence="7 8">TMW 1.1989</strain>
    </source>
</reference>
<dbReference type="InterPro" id="IPR011701">
    <property type="entry name" value="MFS"/>
</dbReference>
<dbReference type="EMBL" id="CP014873">
    <property type="protein sequence ID" value="ANK62301.1"/>
    <property type="molecule type" value="Genomic_DNA"/>
</dbReference>
<proteinExistence type="predicted"/>
<evidence type="ECO:0000256" key="3">
    <source>
        <dbReference type="ARBA" id="ARBA00022475"/>
    </source>
</evidence>
<keyword evidence="5" id="KW-1133">Transmembrane helix</keyword>
<keyword evidence="4" id="KW-0812">Transmembrane</keyword>
<dbReference type="GO" id="GO:0022857">
    <property type="term" value="F:transmembrane transporter activity"/>
    <property type="evidence" value="ECO:0007669"/>
    <property type="project" value="InterPro"/>
</dbReference>
<keyword evidence="8" id="KW-1185">Reference proteome</keyword>
<dbReference type="InterPro" id="IPR020846">
    <property type="entry name" value="MFS_dom"/>
</dbReference>
<evidence type="ECO:0000256" key="4">
    <source>
        <dbReference type="ARBA" id="ARBA00022692"/>
    </source>
</evidence>
<dbReference type="CDD" id="cd17329">
    <property type="entry name" value="MFS_MdtH_MDR_like"/>
    <property type="match status" value="1"/>
</dbReference>
<dbReference type="KEGG" id="lbt:AYR52_08380"/>
<dbReference type="PANTHER" id="PTHR23517">
    <property type="entry name" value="RESISTANCE PROTEIN MDTM, PUTATIVE-RELATED-RELATED"/>
    <property type="match status" value="1"/>
</dbReference>